<evidence type="ECO:0000313" key="2">
    <source>
        <dbReference type="EMBL" id="ETL79491.1"/>
    </source>
</evidence>
<dbReference type="AlphaFoldDB" id="W2K2T0"/>
<dbReference type="EMBL" id="KI683026">
    <property type="protein sequence ID" value="ETL79491.1"/>
    <property type="molecule type" value="Genomic_DNA"/>
</dbReference>
<keyword evidence="1" id="KW-0732">Signal</keyword>
<sequence>MKLIALLLLVLSIAAAGLPSAHGVVVAAQAHLRHLDDQQPEQLEQPIVQPSMSHDTSVSSANMRGGTITAINTDAMDDNTDILIVRCIRGSLNWPSCCVRGSPFWPACRFHRCFPGVPDWPRCTRFRK</sequence>
<name>W2K2T0_PHYNI</name>
<organism evidence="2">
    <name type="scientific">Phytophthora nicotianae</name>
    <name type="common">Potato buckeye rot agent</name>
    <name type="synonym">Phytophthora parasitica</name>
    <dbReference type="NCBI Taxonomy" id="4792"/>
    <lineage>
        <taxon>Eukaryota</taxon>
        <taxon>Sar</taxon>
        <taxon>Stramenopiles</taxon>
        <taxon>Oomycota</taxon>
        <taxon>Peronosporomycetes</taxon>
        <taxon>Peronosporales</taxon>
        <taxon>Peronosporaceae</taxon>
        <taxon>Phytophthora</taxon>
    </lineage>
</organism>
<protein>
    <recommendedName>
        <fullName evidence="3">RxLR effector protein</fullName>
    </recommendedName>
</protein>
<reference evidence="2" key="1">
    <citation type="submission" date="2013-11" db="EMBL/GenBank/DDBJ databases">
        <title>The Genome Sequence of Phytophthora parasitica CHvinca01.</title>
        <authorList>
            <consortium name="The Broad Institute Genomics Platform"/>
            <person name="Russ C."/>
            <person name="Tyler B."/>
            <person name="Panabieres F."/>
            <person name="Shan W."/>
            <person name="Tripathy S."/>
            <person name="Grunwald N."/>
            <person name="Machado M."/>
            <person name="Johnson C.S."/>
            <person name="Arredondo F."/>
            <person name="Hong C."/>
            <person name="Coffey M."/>
            <person name="Young S.K."/>
            <person name="Zeng Q."/>
            <person name="Gargeya S."/>
            <person name="Fitzgerald M."/>
            <person name="Abouelleil A."/>
            <person name="Alvarado L."/>
            <person name="Chapman S.B."/>
            <person name="Gainer-Dewar J."/>
            <person name="Goldberg J."/>
            <person name="Griggs A."/>
            <person name="Gujja S."/>
            <person name="Hansen M."/>
            <person name="Howarth C."/>
            <person name="Imamovic A."/>
            <person name="Ireland A."/>
            <person name="Larimer J."/>
            <person name="McCowan C."/>
            <person name="Murphy C."/>
            <person name="Pearson M."/>
            <person name="Poon T.W."/>
            <person name="Priest M."/>
            <person name="Roberts A."/>
            <person name="Saif S."/>
            <person name="Shea T."/>
            <person name="Sykes S."/>
            <person name="Wortman J."/>
            <person name="Nusbaum C."/>
            <person name="Birren B."/>
        </authorList>
    </citation>
    <scope>NUCLEOTIDE SEQUENCE [LARGE SCALE GENOMIC DNA]</scope>
    <source>
        <strain evidence="2">CHvinca01</strain>
    </source>
</reference>
<accession>W2K2T0</accession>
<dbReference type="Proteomes" id="UP000054423">
    <property type="component" value="Unassembled WGS sequence"/>
</dbReference>
<feature type="chain" id="PRO_5004818631" description="RxLR effector protein" evidence="1">
    <location>
        <begin position="24"/>
        <end position="128"/>
    </location>
</feature>
<dbReference type="VEuPathDB" id="FungiDB:PPTG_21806"/>
<proteinExistence type="predicted"/>
<gene>
    <name evidence="2" type="ORF">L917_19896</name>
</gene>
<evidence type="ECO:0008006" key="3">
    <source>
        <dbReference type="Google" id="ProtNLM"/>
    </source>
</evidence>
<evidence type="ECO:0000256" key="1">
    <source>
        <dbReference type="SAM" id="SignalP"/>
    </source>
</evidence>
<feature type="signal peptide" evidence="1">
    <location>
        <begin position="1"/>
        <end position="23"/>
    </location>
</feature>